<dbReference type="InterPro" id="IPR013149">
    <property type="entry name" value="ADH-like_C"/>
</dbReference>
<protein>
    <submittedName>
        <fullName evidence="7">Alcohol dehydrogenase catalytic domain-containing protein</fullName>
    </submittedName>
</protein>
<feature type="domain" description="Alcohol dehydrogenase-like N-terminal" evidence="6">
    <location>
        <begin position="24"/>
        <end position="118"/>
    </location>
</feature>
<dbReference type="PANTHER" id="PTHR43401:SF2">
    <property type="entry name" value="L-THREONINE 3-DEHYDROGENASE"/>
    <property type="match status" value="1"/>
</dbReference>
<dbReference type="InterPro" id="IPR011032">
    <property type="entry name" value="GroES-like_sf"/>
</dbReference>
<dbReference type="Pfam" id="PF00107">
    <property type="entry name" value="ADH_zinc_N"/>
    <property type="match status" value="1"/>
</dbReference>
<comment type="similarity">
    <text evidence="4">Belongs to the zinc-containing alcohol dehydrogenase family.</text>
</comment>
<accession>A0ABV1KQG1</accession>
<evidence type="ECO:0000259" key="5">
    <source>
        <dbReference type="Pfam" id="PF00107"/>
    </source>
</evidence>
<dbReference type="PANTHER" id="PTHR43401">
    <property type="entry name" value="L-THREONINE 3-DEHYDROGENASE"/>
    <property type="match status" value="1"/>
</dbReference>
<dbReference type="Proteomes" id="UP001493487">
    <property type="component" value="Unassembled WGS sequence"/>
</dbReference>
<dbReference type="SUPFAM" id="SSF50129">
    <property type="entry name" value="GroES-like"/>
    <property type="match status" value="1"/>
</dbReference>
<sequence length="322" mass="35382">MKALQIIGKDSFEIIDLPLAEPHEDQVTVRIEITSTCPRWDISMMGGKDMFDATKQPDYPLLPGFPGHEIAGTVVAVGRGVRSLKVGDRVAALEHLSGNGAYAEYLNYREHELIKLPDAVEWKQAVSFELLKCVLIGLLQFGDITGKSMLVSGLGPAGMLAMQAAKLLGAASVTAVDINRERIALVNGLGIGLAKNTEELGDERFDLGYDCVGASASVQQLLERVDSHLVIFGVLKGEVRYGEHLWFRGTKLESYRYRKFGEQDQALLLDLVVNKGLNTECLQTHHVPFYRYGETVELLRKQEAIKVYSYPATDFVAAPTGG</sequence>
<dbReference type="Pfam" id="PF08240">
    <property type="entry name" value="ADH_N"/>
    <property type="match status" value="1"/>
</dbReference>
<dbReference type="Gene3D" id="3.90.180.10">
    <property type="entry name" value="Medium-chain alcohol dehydrogenases, catalytic domain"/>
    <property type="match status" value="2"/>
</dbReference>
<reference evidence="7 8" key="1">
    <citation type="journal article" date="2023" name="Genome Announc.">
        <title>Pan-Genome Analyses of the Genus Cohnella and Proposal of the Novel Species Cohnella silvisoli sp. nov., Isolated from Forest Soil.</title>
        <authorList>
            <person name="Wang C."/>
            <person name="Mao L."/>
            <person name="Bao G."/>
            <person name="Zhu H."/>
        </authorList>
    </citation>
    <scope>NUCLEOTIDE SEQUENCE [LARGE SCALE GENOMIC DNA]</scope>
    <source>
        <strain evidence="7 8">NL03-T5-1</strain>
    </source>
</reference>
<feature type="domain" description="Alcohol dehydrogenase-like C-terminal" evidence="5">
    <location>
        <begin position="158"/>
        <end position="259"/>
    </location>
</feature>
<evidence type="ECO:0000256" key="3">
    <source>
        <dbReference type="ARBA" id="ARBA00023002"/>
    </source>
</evidence>
<evidence type="ECO:0000259" key="6">
    <source>
        <dbReference type="Pfam" id="PF08240"/>
    </source>
</evidence>
<dbReference type="PROSITE" id="PS00059">
    <property type="entry name" value="ADH_ZINC"/>
    <property type="match status" value="1"/>
</dbReference>
<keyword evidence="1 4" id="KW-0479">Metal-binding</keyword>
<gene>
    <name evidence="7" type="ORF">QJS35_07860</name>
</gene>
<dbReference type="Gene3D" id="3.40.50.720">
    <property type="entry name" value="NAD(P)-binding Rossmann-like Domain"/>
    <property type="match status" value="1"/>
</dbReference>
<dbReference type="SUPFAM" id="SSF51735">
    <property type="entry name" value="NAD(P)-binding Rossmann-fold domains"/>
    <property type="match status" value="1"/>
</dbReference>
<evidence type="ECO:0000313" key="8">
    <source>
        <dbReference type="Proteomes" id="UP001493487"/>
    </source>
</evidence>
<proteinExistence type="inferred from homology"/>
<keyword evidence="2 4" id="KW-0862">Zinc</keyword>
<evidence type="ECO:0000313" key="7">
    <source>
        <dbReference type="EMBL" id="MEQ4482310.1"/>
    </source>
</evidence>
<name>A0ABV1KQG1_9BACL</name>
<dbReference type="InterPro" id="IPR002328">
    <property type="entry name" value="ADH_Zn_CS"/>
</dbReference>
<dbReference type="EMBL" id="JASKHM010000003">
    <property type="protein sequence ID" value="MEQ4482310.1"/>
    <property type="molecule type" value="Genomic_DNA"/>
</dbReference>
<keyword evidence="8" id="KW-1185">Reference proteome</keyword>
<comment type="caution">
    <text evidence="7">The sequence shown here is derived from an EMBL/GenBank/DDBJ whole genome shotgun (WGS) entry which is preliminary data.</text>
</comment>
<dbReference type="InterPro" id="IPR050129">
    <property type="entry name" value="Zn_alcohol_dh"/>
</dbReference>
<dbReference type="InterPro" id="IPR036291">
    <property type="entry name" value="NAD(P)-bd_dom_sf"/>
</dbReference>
<evidence type="ECO:0000256" key="4">
    <source>
        <dbReference type="RuleBase" id="RU361277"/>
    </source>
</evidence>
<dbReference type="RefSeq" id="WP_232185027.1">
    <property type="nucleotide sequence ID" value="NZ_JAIOAP010000004.1"/>
</dbReference>
<organism evidence="7 8">
    <name type="scientific">Cohnella silvisoli</name>
    <dbReference type="NCBI Taxonomy" id="2873699"/>
    <lineage>
        <taxon>Bacteria</taxon>
        <taxon>Bacillati</taxon>
        <taxon>Bacillota</taxon>
        <taxon>Bacilli</taxon>
        <taxon>Bacillales</taxon>
        <taxon>Paenibacillaceae</taxon>
        <taxon>Cohnella</taxon>
    </lineage>
</organism>
<evidence type="ECO:0000256" key="2">
    <source>
        <dbReference type="ARBA" id="ARBA00022833"/>
    </source>
</evidence>
<comment type="cofactor">
    <cofactor evidence="4">
        <name>Zn(2+)</name>
        <dbReference type="ChEBI" id="CHEBI:29105"/>
    </cofactor>
</comment>
<dbReference type="InterPro" id="IPR013154">
    <property type="entry name" value="ADH-like_N"/>
</dbReference>
<keyword evidence="3" id="KW-0560">Oxidoreductase</keyword>
<evidence type="ECO:0000256" key="1">
    <source>
        <dbReference type="ARBA" id="ARBA00022723"/>
    </source>
</evidence>